<feature type="domain" description="Solute-binding protein family 5" evidence="6">
    <location>
        <begin position="79"/>
        <end position="427"/>
    </location>
</feature>
<evidence type="ECO:0000256" key="1">
    <source>
        <dbReference type="ARBA" id="ARBA00004193"/>
    </source>
</evidence>
<dbReference type="Gene3D" id="3.10.105.10">
    <property type="entry name" value="Dipeptide-binding Protein, Domain 3"/>
    <property type="match status" value="1"/>
</dbReference>
<gene>
    <name evidence="7" type="ordered locus">ROP_71360</name>
</gene>
<feature type="chain" id="PRO_5038543861" evidence="5">
    <location>
        <begin position="22"/>
        <end position="438"/>
    </location>
</feature>
<evidence type="ECO:0000256" key="3">
    <source>
        <dbReference type="ARBA" id="ARBA00022448"/>
    </source>
</evidence>
<keyword evidence="3" id="KW-0813">Transport</keyword>
<dbReference type="GO" id="GO:0015833">
    <property type="term" value="P:peptide transport"/>
    <property type="evidence" value="ECO:0007669"/>
    <property type="project" value="TreeGrafter"/>
</dbReference>
<dbReference type="GO" id="GO:0043190">
    <property type="term" value="C:ATP-binding cassette (ABC) transporter complex"/>
    <property type="evidence" value="ECO:0007669"/>
    <property type="project" value="InterPro"/>
</dbReference>
<accession>C1B5X2</accession>
<evidence type="ECO:0000313" key="7">
    <source>
        <dbReference type="EMBL" id="BAH55383.1"/>
    </source>
</evidence>
<dbReference type="PANTHER" id="PTHR30290">
    <property type="entry name" value="PERIPLASMIC BINDING COMPONENT OF ABC TRANSPORTER"/>
    <property type="match status" value="1"/>
</dbReference>
<dbReference type="AlphaFoldDB" id="C1B5X2"/>
<feature type="signal peptide" evidence="5">
    <location>
        <begin position="1"/>
        <end position="21"/>
    </location>
</feature>
<organism evidence="7 8">
    <name type="scientific">Rhodococcus opacus (strain B4)</name>
    <dbReference type="NCBI Taxonomy" id="632772"/>
    <lineage>
        <taxon>Bacteria</taxon>
        <taxon>Bacillati</taxon>
        <taxon>Actinomycetota</taxon>
        <taxon>Actinomycetes</taxon>
        <taxon>Mycobacteriales</taxon>
        <taxon>Nocardiaceae</taxon>
        <taxon>Rhodococcus</taxon>
    </lineage>
</organism>
<dbReference type="Pfam" id="PF00496">
    <property type="entry name" value="SBP_bac_5"/>
    <property type="match status" value="1"/>
</dbReference>
<sequence>MASSRVIKIGALAVATLVVGACGGSGGTAGQSDSLTVAWFIPPSSMDPHMNPSAAGAHPYIDLLYDRLTAIEPVDGIPTVVPSVAESWDYSSDGRTLTFSLRRDVKFHDGTPLDAKAVVASMDRALHRPQSSAQDKFTMVEGVSAPDDYTVRFTLDEPSTDLPFILATTLGSIVDPKAVGDDLSAHPAGSGPYELTALTVGDKATFTRVDDYWNPNTYVIPKVEIRGIVDDNARMNALRSGQIDAALSRMSQYRDATAMADSGDFTLSTSGRTSWYTIYLNSDRGPLRDPRVRQALNYAIDRDALNDSLMNGQCAPTSQPLQEGVDGHVSEDGFGYRHDPDKARALLAEAGYADGLEIKALTTGAHAQLSVGIQAQLQAVGVKMDFENSDFGEALPRWESGEVDAWQYSMAGNPEPGFTLRDRYLDRSQQGRLPDGFA</sequence>
<dbReference type="PATRIC" id="fig|632772.20.peg.7445"/>
<name>C1B5X2_RHOOB</name>
<keyword evidence="4 5" id="KW-0732">Signal</keyword>
<dbReference type="InterPro" id="IPR030678">
    <property type="entry name" value="Peptide/Ni-bd"/>
</dbReference>
<dbReference type="GO" id="GO:0042597">
    <property type="term" value="C:periplasmic space"/>
    <property type="evidence" value="ECO:0007669"/>
    <property type="project" value="UniProtKB-ARBA"/>
</dbReference>
<protein>
    <submittedName>
        <fullName evidence="7">Putative ABC transporter substrate-binding protein</fullName>
    </submittedName>
</protein>
<dbReference type="PANTHER" id="PTHR30290:SF10">
    <property type="entry name" value="PERIPLASMIC OLIGOPEPTIDE-BINDING PROTEIN-RELATED"/>
    <property type="match status" value="1"/>
</dbReference>
<dbReference type="SUPFAM" id="SSF53850">
    <property type="entry name" value="Periplasmic binding protein-like II"/>
    <property type="match status" value="1"/>
</dbReference>
<evidence type="ECO:0000256" key="4">
    <source>
        <dbReference type="ARBA" id="ARBA00022729"/>
    </source>
</evidence>
<dbReference type="PROSITE" id="PS51257">
    <property type="entry name" value="PROKAR_LIPOPROTEIN"/>
    <property type="match status" value="1"/>
</dbReference>
<dbReference type="HOGENOM" id="CLU_017028_7_3_11"/>
<comment type="subcellular location">
    <subcellularLocation>
        <location evidence="1">Cell membrane</location>
        <topology evidence="1">Lipid-anchor</topology>
    </subcellularLocation>
</comment>
<reference evidence="7 8" key="1">
    <citation type="submission" date="2009-03" db="EMBL/GenBank/DDBJ databases">
        <title>Comparison of the complete genome sequences of Rhodococcus erythropolis PR4 and Rhodococcus opacus B4.</title>
        <authorList>
            <person name="Takarada H."/>
            <person name="Sekine M."/>
            <person name="Hosoyama A."/>
            <person name="Yamada R."/>
            <person name="Fujisawa T."/>
            <person name="Omata S."/>
            <person name="Shimizu A."/>
            <person name="Tsukatani N."/>
            <person name="Tanikawa S."/>
            <person name="Fujita N."/>
            <person name="Harayama S."/>
        </authorList>
    </citation>
    <scope>NUCLEOTIDE SEQUENCE [LARGE SCALE GENOMIC DNA]</scope>
    <source>
        <strain evidence="7 8">B4</strain>
    </source>
</reference>
<dbReference type="RefSeq" id="WP_015890801.1">
    <property type="nucleotide sequence ID" value="NC_012522.1"/>
</dbReference>
<dbReference type="KEGG" id="rop:ROP_71360"/>
<proteinExistence type="inferred from homology"/>
<evidence type="ECO:0000259" key="6">
    <source>
        <dbReference type="Pfam" id="PF00496"/>
    </source>
</evidence>
<comment type="similarity">
    <text evidence="2">Belongs to the bacterial solute-binding protein 5 family.</text>
</comment>
<dbReference type="InterPro" id="IPR023765">
    <property type="entry name" value="SBP_5_CS"/>
</dbReference>
<evidence type="ECO:0000256" key="2">
    <source>
        <dbReference type="ARBA" id="ARBA00005695"/>
    </source>
</evidence>
<dbReference type="PROSITE" id="PS01040">
    <property type="entry name" value="SBP_BACTERIAL_5"/>
    <property type="match status" value="1"/>
</dbReference>
<dbReference type="EMBL" id="AP011115">
    <property type="protein sequence ID" value="BAH55383.1"/>
    <property type="molecule type" value="Genomic_DNA"/>
</dbReference>
<dbReference type="STRING" id="632772.ROP_71360"/>
<dbReference type="Gene3D" id="3.40.190.10">
    <property type="entry name" value="Periplasmic binding protein-like II"/>
    <property type="match status" value="1"/>
</dbReference>
<dbReference type="PIRSF" id="PIRSF002741">
    <property type="entry name" value="MppA"/>
    <property type="match status" value="1"/>
</dbReference>
<evidence type="ECO:0000256" key="5">
    <source>
        <dbReference type="SAM" id="SignalP"/>
    </source>
</evidence>
<evidence type="ECO:0000313" key="8">
    <source>
        <dbReference type="Proteomes" id="UP000002212"/>
    </source>
</evidence>
<dbReference type="GO" id="GO:1904680">
    <property type="term" value="F:peptide transmembrane transporter activity"/>
    <property type="evidence" value="ECO:0007669"/>
    <property type="project" value="TreeGrafter"/>
</dbReference>
<dbReference type="InterPro" id="IPR039424">
    <property type="entry name" value="SBP_5"/>
</dbReference>
<dbReference type="InterPro" id="IPR000914">
    <property type="entry name" value="SBP_5_dom"/>
</dbReference>
<dbReference type="Proteomes" id="UP000002212">
    <property type="component" value="Chromosome"/>
</dbReference>